<evidence type="ECO:0000313" key="11">
    <source>
        <dbReference type="EMBL" id="MET7015455.1"/>
    </source>
</evidence>
<keyword evidence="3 9" id="KW-0812">Transmembrane</keyword>
<dbReference type="InterPro" id="IPR004089">
    <property type="entry name" value="MCPsignal_dom"/>
</dbReference>
<dbReference type="InterPro" id="IPR033480">
    <property type="entry name" value="sCache_2"/>
</dbReference>
<organism evidence="11 12">
    <name type="scientific">Uliginosibacterium flavum</name>
    <dbReference type="NCBI Taxonomy" id="1396831"/>
    <lineage>
        <taxon>Bacteria</taxon>
        <taxon>Pseudomonadati</taxon>
        <taxon>Pseudomonadota</taxon>
        <taxon>Betaproteobacteria</taxon>
        <taxon>Rhodocyclales</taxon>
        <taxon>Zoogloeaceae</taxon>
        <taxon>Uliginosibacterium</taxon>
    </lineage>
</organism>
<dbReference type="SUPFAM" id="SSF58104">
    <property type="entry name" value="Methyl-accepting chemotaxis protein (MCP) signaling domain"/>
    <property type="match status" value="1"/>
</dbReference>
<dbReference type="InterPro" id="IPR004090">
    <property type="entry name" value="Chemotax_Me-accpt_rcpt"/>
</dbReference>
<dbReference type="PANTHER" id="PTHR32089:SF112">
    <property type="entry name" value="LYSOZYME-LIKE PROTEIN-RELATED"/>
    <property type="match status" value="1"/>
</dbReference>
<protein>
    <submittedName>
        <fullName evidence="11">Methyl-accepting chemotaxis protein</fullName>
    </submittedName>
</protein>
<evidence type="ECO:0000256" key="9">
    <source>
        <dbReference type="SAM" id="Phobius"/>
    </source>
</evidence>
<dbReference type="CDD" id="cd11386">
    <property type="entry name" value="MCP_signal"/>
    <property type="match status" value="1"/>
</dbReference>
<evidence type="ECO:0000256" key="3">
    <source>
        <dbReference type="ARBA" id="ARBA00022692"/>
    </source>
</evidence>
<keyword evidence="12" id="KW-1185">Reference proteome</keyword>
<evidence type="ECO:0000256" key="8">
    <source>
        <dbReference type="PROSITE-ProRule" id="PRU00284"/>
    </source>
</evidence>
<gene>
    <name evidence="11" type="ORF">ABXR19_14805</name>
</gene>
<evidence type="ECO:0000256" key="5">
    <source>
        <dbReference type="ARBA" id="ARBA00023136"/>
    </source>
</evidence>
<feature type="transmembrane region" description="Helical" evidence="9">
    <location>
        <begin position="191"/>
        <end position="212"/>
    </location>
</feature>
<dbReference type="PRINTS" id="PR00260">
    <property type="entry name" value="CHEMTRNSDUCR"/>
</dbReference>
<evidence type="ECO:0000259" key="10">
    <source>
        <dbReference type="PROSITE" id="PS50111"/>
    </source>
</evidence>
<dbReference type="Proteomes" id="UP001549691">
    <property type="component" value="Unassembled WGS sequence"/>
</dbReference>
<evidence type="ECO:0000256" key="4">
    <source>
        <dbReference type="ARBA" id="ARBA00022989"/>
    </source>
</evidence>
<dbReference type="RefSeq" id="WP_354601914.1">
    <property type="nucleotide sequence ID" value="NZ_JBEWZI010000017.1"/>
</dbReference>
<comment type="subcellular location">
    <subcellularLocation>
        <location evidence="1">Cell membrane</location>
        <topology evidence="1">Multi-pass membrane protein</topology>
    </subcellularLocation>
</comment>
<dbReference type="Pfam" id="PF17200">
    <property type="entry name" value="sCache_2"/>
    <property type="match status" value="1"/>
</dbReference>
<name>A0ABV2TNF5_9RHOO</name>
<feature type="transmembrane region" description="Helical" evidence="9">
    <location>
        <begin position="12"/>
        <end position="33"/>
    </location>
</feature>
<keyword evidence="4 9" id="KW-1133">Transmembrane helix</keyword>
<comment type="similarity">
    <text evidence="7">Belongs to the methyl-accepting chemotaxis (MCP) protein family.</text>
</comment>
<evidence type="ECO:0000256" key="2">
    <source>
        <dbReference type="ARBA" id="ARBA00022475"/>
    </source>
</evidence>
<evidence type="ECO:0000256" key="7">
    <source>
        <dbReference type="ARBA" id="ARBA00029447"/>
    </source>
</evidence>
<proteinExistence type="inferred from homology"/>
<keyword evidence="6 8" id="KW-0807">Transducer</keyword>
<keyword evidence="5 9" id="KW-0472">Membrane</keyword>
<dbReference type="CDD" id="cd18774">
    <property type="entry name" value="PDC2_HK_sensor"/>
    <property type="match status" value="1"/>
</dbReference>
<dbReference type="EMBL" id="JBEWZI010000017">
    <property type="protein sequence ID" value="MET7015455.1"/>
    <property type="molecule type" value="Genomic_DNA"/>
</dbReference>
<dbReference type="Pfam" id="PF00015">
    <property type="entry name" value="MCPsignal"/>
    <property type="match status" value="1"/>
</dbReference>
<dbReference type="SMART" id="SM00283">
    <property type="entry name" value="MA"/>
    <property type="match status" value="1"/>
</dbReference>
<sequence length="544" mass="57297">MISLEKLHVRTRLALVIAAALLGLLVLASFALIESRNAAMNGHQERIKHLVEAANGIIGNYQKLEADGKLPRAEAQKQAMEALRPLRFASGDYFFIYDFEGNGVMVAGSPKIEGQNMLGKTDAAGFKLWDSIVSTAKGPGAGYINYVFPRAGQTEAHPKLAYVAAVPGWQWIVGTGVYVDDVNAVLRRQALRYALVGVLALLLAGVIGGLAARSIVRQLGGEPAQLMEIMQHAANGDLNTRFPVKGDASSVLAKLKIMLEGLGVLIRDIHASSTELSSNASKVAQSAQQVSEAALQQSDATSSMAAGIEEMTVAVNHIADSAQQTETESKLATELGAEGEKRAVGAVSVISDISATVSQAGERIGGLVKRTDEIGSIANVIKEIAAQTNLLALNAAIEAARAGEQGRGFAVVADEVRKLAERTTQATADITGMVTTIQTETREAVSVMESAVPQARSGVASAEAAAQSLREMRNGAEGTLGRIREVADATREQGLASNSIAQQVERIAMMVEETSQAVAGSAETARQLEGLAHSLHTSVSRFRV</sequence>
<dbReference type="SMART" id="SM01049">
    <property type="entry name" value="Cache_2"/>
    <property type="match status" value="1"/>
</dbReference>
<dbReference type="Gene3D" id="3.30.450.20">
    <property type="entry name" value="PAS domain"/>
    <property type="match status" value="1"/>
</dbReference>
<reference evidence="11 12" key="1">
    <citation type="submission" date="2024-07" db="EMBL/GenBank/DDBJ databases">
        <title>Uliginosibacterium flavum JJ3220;KACC:17644.</title>
        <authorList>
            <person name="Kim M.K."/>
        </authorList>
    </citation>
    <scope>NUCLEOTIDE SEQUENCE [LARGE SCALE GENOMIC DNA]</scope>
    <source>
        <strain evidence="11 12">KACC:17644</strain>
    </source>
</reference>
<feature type="domain" description="Methyl-accepting transducer" evidence="10">
    <location>
        <begin position="272"/>
        <end position="508"/>
    </location>
</feature>
<dbReference type="Gene3D" id="1.10.287.950">
    <property type="entry name" value="Methyl-accepting chemotaxis protein"/>
    <property type="match status" value="1"/>
</dbReference>
<comment type="caution">
    <text evidence="11">The sequence shown here is derived from an EMBL/GenBank/DDBJ whole genome shotgun (WGS) entry which is preliminary data.</text>
</comment>
<accession>A0ABV2TNF5</accession>
<dbReference type="PROSITE" id="PS50111">
    <property type="entry name" value="CHEMOTAXIS_TRANSDUC_2"/>
    <property type="match status" value="1"/>
</dbReference>
<evidence type="ECO:0000313" key="12">
    <source>
        <dbReference type="Proteomes" id="UP001549691"/>
    </source>
</evidence>
<keyword evidence="2" id="KW-1003">Cell membrane</keyword>
<dbReference type="PANTHER" id="PTHR32089">
    <property type="entry name" value="METHYL-ACCEPTING CHEMOTAXIS PROTEIN MCPB"/>
    <property type="match status" value="1"/>
</dbReference>
<evidence type="ECO:0000256" key="6">
    <source>
        <dbReference type="ARBA" id="ARBA00023224"/>
    </source>
</evidence>
<evidence type="ECO:0000256" key="1">
    <source>
        <dbReference type="ARBA" id="ARBA00004651"/>
    </source>
</evidence>